<proteinExistence type="predicted"/>
<evidence type="ECO:0000313" key="1">
    <source>
        <dbReference type="EMBL" id="MBK4778729.1"/>
    </source>
</evidence>
<sequence>MDKIESLFYEYKNMEKELKLLRSQLNHFVGISENEMLDTMVYGRSDEPKVQTSKNPYRSEVIALSYKEETEKANRELYQYLSKRYCRLVQELHFFEVAVSKLPDDLAEFVTDLVIESESWDNLMVKYHISRSTISRWKQKAVKELRLIYAIRNQQLEDFLLS</sequence>
<dbReference type="Proteomes" id="UP001138780">
    <property type="component" value="Unassembled WGS sequence"/>
</dbReference>
<organism evidence="1 4">
    <name type="scientific">Streptococcus lactarius</name>
    <dbReference type="NCBI Taxonomy" id="684066"/>
    <lineage>
        <taxon>Bacteria</taxon>
        <taxon>Bacillati</taxon>
        <taxon>Bacillota</taxon>
        <taxon>Bacilli</taxon>
        <taxon>Lactobacillales</taxon>
        <taxon>Streptococcaceae</taxon>
        <taxon>Streptococcus</taxon>
    </lineage>
</organism>
<evidence type="ECO:0000313" key="4">
    <source>
        <dbReference type="Proteomes" id="UP001138780"/>
    </source>
</evidence>
<dbReference type="Proteomes" id="UP000676511">
    <property type="component" value="Chromosome"/>
</dbReference>
<accession>A0A9X1BC29</accession>
<dbReference type="RefSeq" id="WP_200771902.1">
    <property type="nucleotide sequence ID" value="NZ_CP072329.1"/>
</dbReference>
<reference evidence="2 3" key="2">
    <citation type="submission" date="2021-03" db="EMBL/GenBank/DDBJ databases">
        <title>Human Oral Microbial Genomes.</title>
        <authorList>
            <person name="Johnston C.D."/>
            <person name="Chen T."/>
            <person name="Dewhirst F.E."/>
        </authorList>
    </citation>
    <scope>NUCLEOTIDE SEQUENCE [LARGE SCALE GENOMIC DNA]</scope>
    <source>
        <strain evidence="2 3">CCUG 66490</strain>
    </source>
</reference>
<gene>
    <name evidence="1" type="ORF">BTU61_00690</name>
    <name evidence="2" type="ORF">J4854_04930</name>
</gene>
<dbReference type="EMBL" id="MRXX01000001">
    <property type="protein sequence ID" value="MBK4778729.1"/>
    <property type="molecule type" value="Genomic_DNA"/>
</dbReference>
<name>A0A9X1BC29_9STRE</name>
<evidence type="ECO:0000313" key="3">
    <source>
        <dbReference type="Proteomes" id="UP000676511"/>
    </source>
</evidence>
<reference evidence="1" key="1">
    <citation type="submission" date="2016-12" db="EMBL/GenBank/DDBJ databases">
        <title>Draft genome of Streptococcus lactarius CCUG 66490T type strain.</title>
        <authorList>
            <person name="Salva-Serra F."/>
            <person name="Engstrom-Jakobsson H."/>
            <person name="Thorell K."/>
            <person name="Gomila M."/>
            <person name="Gonzales-Siles L."/>
            <person name="Busquets A."/>
            <person name="Jaen-Luchoro D."/>
            <person name="Karlsson R."/>
            <person name="Kristiansson E."/>
            <person name="Moore E."/>
        </authorList>
    </citation>
    <scope>NUCLEOTIDE SEQUENCE</scope>
    <source>
        <strain evidence="1">CCUG 66490</strain>
    </source>
</reference>
<dbReference type="EMBL" id="CP072329">
    <property type="protein sequence ID" value="QUB39791.1"/>
    <property type="molecule type" value="Genomic_DNA"/>
</dbReference>
<evidence type="ECO:0000313" key="2">
    <source>
        <dbReference type="EMBL" id="QUB39791.1"/>
    </source>
</evidence>
<keyword evidence="3" id="KW-1185">Reference proteome</keyword>
<dbReference type="AlphaFoldDB" id="A0A9X1BC29"/>
<protein>
    <submittedName>
        <fullName evidence="1">Uncharacterized protein</fullName>
    </submittedName>
</protein>